<evidence type="ECO:0000259" key="3">
    <source>
        <dbReference type="Pfam" id="PF13086"/>
    </source>
</evidence>
<feature type="domain" description="RNA helicase aquarius insertion" evidence="7">
    <location>
        <begin position="729"/>
        <end position="788"/>
    </location>
</feature>
<dbReference type="InterPro" id="IPR027417">
    <property type="entry name" value="P-loop_NTPase"/>
</dbReference>
<dbReference type="GO" id="GO:0004386">
    <property type="term" value="F:helicase activity"/>
    <property type="evidence" value="ECO:0007669"/>
    <property type="project" value="InterPro"/>
</dbReference>
<dbReference type="Pfam" id="PF21144">
    <property type="entry name" value="Aquarius_N_3rd"/>
    <property type="match status" value="1"/>
</dbReference>
<evidence type="ECO:0000313" key="8">
    <source>
        <dbReference type="EMBL" id="KAF2076270.1"/>
    </source>
</evidence>
<dbReference type="OrthoDB" id="1879at2759"/>
<feature type="compositionally biased region" description="Low complexity" evidence="2">
    <location>
        <begin position="631"/>
        <end position="648"/>
    </location>
</feature>
<comment type="caution">
    <text evidence="8">The sequence shown here is derived from an EMBL/GenBank/DDBJ whole genome shotgun (WGS) entry which is preliminary data.</text>
</comment>
<reference evidence="8" key="1">
    <citation type="submission" date="2020-01" db="EMBL/GenBank/DDBJ databases">
        <title>Development of genomics and gene disruption for Polysphondylium violaceum indicates a role for the polyketide synthase stlB in stalk morphogenesis.</title>
        <authorList>
            <person name="Narita B."/>
            <person name="Kawabe Y."/>
            <person name="Kin K."/>
            <person name="Saito T."/>
            <person name="Gibbs R."/>
            <person name="Kuspa A."/>
            <person name="Muzny D."/>
            <person name="Queller D."/>
            <person name="Richards S."/>
            <person name="Strassman J."/>
            <person name="Sucgang R."/>
            <person name="Worley K."/>
            <person name="Schaap P."/>
        </authorList>
    </citation>
    <scope>NUCLEOTIDE SEQUENCE</scope>
    <source>
        <strain evidence="8">QSvi11</strain>
    </source>
</reference>
<feature type="domain" description="DNA2/NAM7 helicase-like C-terminal" evidence="4">
    <location>
        <begin position="1107"/>
        <end position="1295"/>
    </location>
</feature>
<evidence type="ECO:0000259" key="6">
    <source>
        <dbReference type="Pfam" id="PF21143"/>
    </source>
</evidence>
<organism evidence="8 9">
    <name type="scientific">Polysphondylium violaceum</name>
    <dbReference type="NCBI Taxonomy" id="133409"/>
    <lineage>
        <taxon>Eukaryota</taxon>
        <taxon>Amoebozoa</taxon>
        <taxon>Evosea</taxon>
        <taxon>Eumycetozoa</taxon>
        <taxon>Dictyostelia</taxon>
        <taxon>Dictyosteliales</taxon>
        <taxon>Dictyosteliaceae</taxon>
        <taxon>Polysphondylium</taxon>
    </lineage>
</organism>
<dbReference type="FunFam" id="3.40.50.300:FF:002863">
    <property type="entry name" value="Pre-mRNA-splicing factor cwf11"/>
    <property type="match status" value="1"/>
</dbReference>
<keyword evidence="1" id="KW-0507">mRNA processing</keyword>
<dbReference type="GO" id="GO:0003729">
    <property type="term" value="F:mRNA binding"/>
    <property type="evidence" value="ECO:0007669"/>
    <property type="project" value="TreeGrafter"/>
</dbReference>
<evidence type="ECO:0000256" key="1">
    <source>
        <dbReference type="PIRNR" id="PIRNR038901"/>
    </source>
</evidence>
<feature type="domain" description="DNA2/NAM7 helicase helicase" evidence="3">
    <location>
        <begin position="796"/>
        <end position="1097"/>
    </location>
</feature>
<dbReference type="InterPro" id="IPR032174">
    <property type="entry name" value="Aquarius_N"/>
</dbReference>
<dbReference type="InterPro" id="IPR041679">
    <property type="entry name" value="DNA2/NAM7-like_C"/>
</dbReference>
<keyword evidence="1" id="KW-0539">Nucleus</keyword>
<dbReference type="GO" id="GO:0071013">
    <property type="term" value="C:catalytic step 2 spliceosome"/>
    <property type="evidence" value="ECO:0007669"/>
    <property type="project" value="TreeGrafter"/>
</dbReference>
<feature type="domain" description="RNA helicase aquarius beta-barrel" evidence="6">
    <location>
        <begin position="528"/>
        <end position="681"/>
    </location>
</feature>
<dbReference type="CDD" id="cd18808">
    <property type="entry name" value="SF1_C_Upf1"/>
    <property type="match status" value="1"/>
</dbReference>
<evidence type="ECO:0000259" key="5">
    <source>
        <dbReference type="Pfam" id="PF16399"/>
    </source>
</evidence>
<dbReference type="PANTHER" id="PTHR10887:SF5">
    <property type="entry name" value="RNA HELICASE AQUARIUS"/>
    <property type="match status" value="1"/>
</dbReference>
<feature type="domain" description="RNA helicase aquarius N-terminal" evidence="5">
    <location>
        <begin position="61"/>
        <end position="444"/>
    </location>
</feature>
<dbReference type="Proteomes" id="UP000695562">
    <property type="component" value="Unassembled WGS sequence"/>
</dbReference>
<dbReference type="InterPro" id="IPR045055">
    <property type="entry name" value="DNA2/NAM7-like"/>
</dbReference>
<comment type="subcellular location">
    <subcellularLocation>
        <location evidence="1">Nucleus</location>
    </subcellularLocation>
</comment>
<evidence type="ECO:0008006" key="10">
    <source>
        <dbReference type="Google" id="ProtNLM"/>
    </source>
</evidence>
<dbReference type="Pfam" id="PF21143">
    <property type="entry name" value="Aquarius_N_2nd"/>
    <property type="match status" value="1"/>
</dbReference>
<dbReference type="PIRSF" id="PIRSF038901">
    <property type="entry name" value="AQR_cwf11"/>
    <property type="match status" value="1"/>
</dbReference>
<protein>
    <recommendedName>
        <fullName evidence="10">Intron-binding protein aquarius</fullName>
    </recommendedName>
</protein>
<dbReference type="InterPro" id="IPR048966">
    <property type="entry name" value="Aquarius_b-barrel"/>
</dbReference>
<keyword evidence="9" id="KW-1185">Reference proteome</keyword>
<dbReference type="InterPro" id="IPR047187">
    <property type="entry name" value="SF1_C_Upf1"/>
</dbReference>
<name>A0A8J4PZ13_9MYCE</name>
<sequence length="1356" mass="158196">MVKGKKNQNDDANKDNNNTPNKKLKTSTSTDTGSNDNSNSNNNNSNSSSKYTLSDILSDDITKFSMKHWLNGVNKDSFETNIVEKIYNTEMLVSPQRIQILELSHYLENYLWPNFNAEVTEKYFIMSIIMMINEKTKEGLNSFECLHSNEPLFKTLFEKILQLQLNEPVELVHYIRFLINSFQNVEDAMVRNECLKIVSYPIYINLSPGRYQLETRDLPLPIQKKLQIFKKKVSTSLKSNTNDKIEFKYQRFLLDLMKQFINILTDSITNNNQEQNIINYCERFMELMIDLMTQITTRRFFFALQDDFHLLIRVDNLLNSIKDVKKKEPYQNLIQLLGIYKFYSNFDINNFTGDELSDDQITGLHYLDIQELQKTIFKDFPEIKEFSLRNISFIESKDQLIKNLGLLSEERLNHLAYLLNLQSKETNESKEFLIDLFVSKYQKKVSLIKEINSVSVYPTESLLWDENVIPNSTYHGDKTLSLPKLNLQFLSFNDYLMRNFFLSRLESAYEIRSDIEDAIKRLDPQLEDGKTIFKGWSRMALPLSTPFKITSVHEPSLGETKPKYVNGYINLNLQNIKSQSIRNEWDSIKDYDVLFLITIDKTTSLDNSNEFIKKFGIKSIRGCQVLDTFDNNNQNNNSKNNNNNSNNSTTKSIKVSLDTNQYELDQDNLSIYNNFNIVLRRNPKENNFKAIMDTIISLTNSKTYLPDWFSSIFLGYPNDSSMASKDIEKTILFNDTFLSLDHLKSSFPDKSIEISENCKDSTQFKITFKKDDQLFVDTYSTNGKQMEKRNKIKFTPTQVKAIQTGTSEGLCLIVGPPGTGKTDIAVQIVSNIYHNCPNQRTLIVTHSNQALNQLFEKIYKLDINERYLLRLGHGQKQLDAGGKDFTKSGRIDFWLNLRLEQLSKVDRLAKSINIMDDVAYTCDTATQFFSYHVLSRWEKYLSDCSTKGDNQFLIDHFPFTRFFENVLKTNPFDTKDFEKNQIKIQSLWKEIQEIFNEIQECQVFELLKSPTDRYNYLLLKQSKIVAMTCTHAAMKRDEFIKLGFKFDNLVMEESGQISDIESFIPLQLQNINFSEKNRLKRVVLIGDHNQLPPVVKNQSLQKFSHFDQSLFTRLIRLQIPHITLDRQGRSRPSISQLFTWRYKGLEDLEIVKTKPEFQLSNLGFAYEYQLIDVDDGQESEPAPYFYQNLQEAEYIVATYQYMRMLGYSDNQITILTTYNGQKVLLREIFNIKCKNNPLFGMPHKITTIDKYQGQQNDIVLLSLVRTKSYGHIRDIRRLIVAMSRARLGLYVFCKKQFFSNCYETITVFNKLLARPTKLILTKSQDQNRKITDPLDSENTFEIENYSHMQALVNSNL</sequence>
<dbReference type="CDD" id="cd17935">
    <property type="entry name" value="EEXXQc_AQR"/>
    <property type="match status" value="1"/>
</dbReference>
<proteinExistence type="inferred from homology"/>
<evidence type="ECO:0000259" key="4">
    <source>
        <dbReference type="Pfam" id="PF13087"/>
    </source>
</evidence>
<comment type="similarity">
    <text evidence="1">Belongs to the CWF11 family.</text>
</comment>
<dbReference type="InterPro" id="IPR041677">
    <property type="entry name" value="DNA2/NAM7_AAA_11"/>
</dbReference>
<dbReference type="PANTHER" id="PTHR10887">
    <property type="entry name" value="DNA2/NAM7 HELICASE FAMILY"/>
    <property type="match status" value="1"/>
</dbReference>
<keyword evidence="1" id="KW-0508">mRNA splicing</keyword>
<dbReference type="EMBL" id="AJWJ01000067">
    <property type="protein sequence ID" value="KAF2076270.1"/>
    <property type="molecule type" value="Genomic_DNA"/>
</dbReference>
<dbReference type="Pfam" id="PF13086">
    <property type="entry name" value="AAA_11"/>
    <property type="match status" value="1"/>
</dbReference>
<feature type="region of interest" description="Disordered" evidence="2">
    <location>
        <begin position="1"/>
        <end position="50"/>
    </location>
</feature>
<dbReference type="SUPFAM" id="SSF52540">
    <property type="entry name" value="P-loop containing nucleoside triphosphate hydrolases"/>
    <property type="match status" value="1"/>
</dbReference>
<evidence type="ECO:0000259" key="7">
    <source>
        <dbReference type="Pfam" id="PF21144"/>
    </source>
</evidence>
<dbReference type="Gene3D" id="3.40.50.300">
    <property type="entry name" value="P-loop containing nucleotide triphosphate hydrolases"/>
    <property type="match status" value="2"/>
</dbReference>
<accession>A0A8J4PZ13</accession>
<dbReference type="Pfam" id="PF16399">
    <property type="entry name" value="Aquarius_N_1st"/>
    <property type="match status" value="1"/>
</dbReference>
<feature type="region of interest" description="Disordered" evidence="2">
    <location>
        <begin position="631"/>
        <end position="651"/>
    </location>
</feature>
<dbReference type="GO" id="GO:0000398">
    <property type="term" value="P:mRNA splicing, via spliceosome"/>
    <property type="evidence" value="ECO:0007669"/>
    <property type="project" value="InterPro"/>
</dbReference>
<gene>
    <name evidence="8" type="ORF">CYY_002448</name>
</gene>
<evidence type="ECO:0000313" key="9">
    <source>
        <dbReference type="Proteomes" id="UP000695562"/>
    </source>
</evidence>
<dbReference type="Pfam" id="PF13087">
    <property type="entry name" value="AAA_12"/>
    <property type="match status" value="1"/>
</dbReference>
<dbReference type="InterPro" id="IPR048967">
    <property type="entry name" value="Aquarius_insert"/>
</dbReference>
<feature type="compositionally biased region" description="Low complexity" evidence="2">
    <location>
        <begin position="15"/>
        <end position="49"/>
    </location>
</feature>
<evidence type="ECO:0000256" key="2">
    <source>
        <dbReference type="SAM" id="MobiDB-lite"/>
    </source>
</evidence>
<dbReference type="InterPro" id="IPR026300">
    <property type="entry name" value="CWF11_fam"/>
</dbReference>